<evidence type="ECO:0000313" key="2">
    <source>
        <dbReference type="EMBL" id="AFM43621.1"/>
    </source>
</evidence>
<feature type="domain" description="AAA+ ATPase" evidence="1">
    <location>
        <begin position="129"/>
        <end position="291"/>
    </location>
</feature>
<gene>
    <name evidence="2" type="ordered locus">Desaci_4797</name>
</gene>
<dbReference type="EMBL" id="CP003640">
    <property type="protein sequence ID" value="AFM43621.1"/>
    <property type="molecule type" value="Genomic_DNA"/>
</dbReference>
<reference evidence="3" key="1">
    <citation type="journal article" date="2012" name="J. Bacteriol.">
        <title>Complete genome sequences of Desulfosporosinus orientis DSM765T, Desulfosporosinus youngiae DSM17734T, Desulfosporosinus meridiei DSM13257T, and Desulfosporosinus acidiphilus DSM22704T.</title>
        <authorList>
            <person name="Pester M."/>
            <person name="Brambilla E."/>
            <person name="Alazard D."/>
            <person name="Rattei T."/>
            <person name="Weinmaier T."/>
            <person name="Han J."/>
            <person name="Lucas S."/>
            <person name="Lapidus A."/>
            <person name="Cheng J.F."/>
            <person name="Goodwin L."/>
            <person name="Pitluck S."/>
            <person name="Peters L."/>
            <person name="Ovchinnikova G."/>
            <person name="Teshima H."/>
            <person name="Detter J.C."/>
            <person name="Han C.S."/>
            <person name="Tapia R."/>
            <person name="Land M.L."/>
            <person name="Hauser L."/>
            <person name="Kyrpides N.C."/>
            <person name="Ivanova N.N."/>
            <person name="Pagani I."/>
            <person name="Huntmann M."/>
            <person name="Wei C.L."/>
            <person name="Davenport K.W."/>
            <person name="Daligault H."/>
            <person name="Chain P.S."/>
            <person name="Chen A."/>
            <person name="Mavromatis K."/>
            <person name="Markowitz V."/>
            <person name="Szeto E."/>
            <person name="Mikhailova N."/>
            <person name="Pati A."/>
            <person name="Wagner M."/>
            <person name="Woyke T."/>
            <person name="Ollivier B."/>
            <person name="Klenk H.P."/>
            <person name="Spring S."/>
            <person name="Loy A."/>
        </authorList>
    </citation>
    <scope>NUCLEOTIDE SEQUENCE [LARGE SCALE GENOMIC DNA]</scope>
    <source>
        <strain evidence="3">DSM 22704 / JCM 16185 / SJ4</strain>
    </source>
</reference>
<organism evidence="2 3">
    <name type="scientific">Desulfosporosinus acidiphilus (strain DSM 22704 / JCM 16185 / SJ4)</name>
    <dbReference type="NCBI Taxonomy" id="646529"/>
    <lineage>
        <taxon>Bacteria</taxon>
        <taxon>Bacillati</taxon>
        <taxon>Bacillota</taxon>
        <taxon>Clostridia</taxon>
        <taxon>Eubacteriales</taxon>
        <taxon>Desulfitobacteriaceae</taxon>
        <taxon>Desulfosporosinus</taxon>
    </lineage>
</organism>
<accession>I4DCU7</accession>
<evidence type="ECO:0000259" key="1">
    <source>
        <dbReference type="SMART" id="SM00382"/>
    </source>
</evidence>
<keyword evidence="2" id="KW-0614">Plasmid</keyword>
<evidence type="ECO:0000313" key="3">
    <source>
        <dbReference type="Proteomes" id="UP000002892"/>
    </source>
</evidence>
<dbReference type="RefSeq" id="WP_014825133.1">
    <property type="nucleotide sequence ID" value="NC_018066.1"/>
</dbReference>
<geneLocation type="plasmid" evidence="2 3">
    <name>pDESACI.01</name>
</geneLocation>
<dbReference type="Proteomes" id="UP000002892">
    <property type="component" value="Plasmid pDESACI.01"/>
</dbReference>
<dbReference type="AlphaFoldDB" id="I4DCU7"/>
<dbReference type="SMART" id="SM00382">
    <property type="entry name" value="AAA"/>
    <property type="match status" value="1"/>
</dbReference>
<sequence>MAIYFYRVPEPFCLAFGQAGITAVPTTEIPPPASNDTFIWYAKSEEEIMIFQQLEGFGRKIILAPDTLVLENKSVTALLLRQANVELYFPFNAAHIPEVLAPARHWYSPDIVRDTTHRENLPVLFSGSGKDSLAIWGPPSSGKTSLSLAIAAALSRTKAKVLLIDATNNSDLLLWVKDPLSSEVITLAAAYELAKTGTKIKFFQMAPGLFVVPGQPNRKLAPDEFLFLLDSLRNHFDFIMLDTSSLPDEVGSVALQVSSRILLCSTLDLQPFAFWYKSDFSSVSLPFSKMNHVVNAYYQSRSQKRDAILQILNRPILGYIPAQYETVTEGKISATSPYFAGDEEYKDALNSLMSNLWSIRTTLNEDSIINRLRSKFSKGG</sequence>
<dbReference type="InterPro" id="IPR003593">
    <property type="entry name" value="AAA+_ATPase"/>
</dbReference>
<keyword evidence="3" id="KW-1185">Reference proteome</keyword>
<dbReference type="InterPro" id="IPR027417">
    <property type="entry name" value="P-loop_NTPase"/>
</dbReference>
<dbReference type="KEGG" id="dai:Desaci_4797"/>
<dbReference type="HOGENOM" id="CLU_727092_0_0_9"/>
<dbReference type="SUPFAM" id="SSF52540">
    <property type="entry name" value="P-loop containing nucleoside triphosphate hydrolases"/>
    <property type="match status" value="1"/>
</dbReference>
<name>I4DCU7_DESAJ</name>
<proteinExistence type="predicted"/>
<protein>
    <submittedName>
        <fullName evidence="2">ATPase involved in chromosome partitioning</fullName>
    </submittedName>
</protein>
<dbReference type="Gene3D" id="3.40.50.300">
    <property type="entry name" value="P-loop containing nucleotide triphosphate hydrolases"/>
    <property type="match status" value="1"/>
</dbReference>